<dbReference type="KEGG" id="spao:SPAR_N03590"/>
<dbReference type="NCBIfam" id="TIGR00347">
    <property type="entry name" value="bioD"/>
    <property type="match status" value="1"/>
</dbReference>
<accession>A0A8B8UYZ2</accession>
<dbReference type="PANTHER" id="PTHR43210:SF5">
    <property type="entry name" value="DETHIOBIOTIN SYNTHETASE"/>
    <property type="match status" value="1"/>
</dbReference>
<dbReference type="UniPathway" id="UPA00078"/>
<reference evidence="1" key="3">
    <citation type="submission" date="2025-07" db="EMBL/GenBank/DDBJ databases">
        <authorList>
            <consortium name="NCBI Genome Project"/>
        </authorList>
    </citation>
    <scope>NUCLEOTIDE SEQUENCE</scope>
    <source>
        <strain evidence="1">CBS432</strain>
    </source>
</reference>
<dbReference type="VEuPathDB" id="FungiDB:SPAR_N03590"/>
<gene>
    <name evidence="1" type="primary">BIO4</name>
    <name evidence="1" type="ORF">SPAR_N03590</name>
</gene>
<dbReference type="Pfam" id="PF13500">
    <property type="entry name" value="AAA_26"/>
    <property type="match status" value="1"/>
</dbReference>
<dbReference type="Gene3D" id="3.40.50.300">
    <property type="entry name" value="P-loop containing nucleotide triphosphate hydrolases"/>
    <property type="match status" value="1"/>
</dbReference>
<proteinExistence type="inferred from homology"/>
<dbReference type="GO" id="GO:0000287">
    <property type="term" value="F:magnesium ion binding"/>
    <property type="evidence" value="ECO:0007669"/>
    <property type="project" value="InterPro"/>
</dbReference>
<dbReference type="OrthoDB" id="425114at2759"/>
<organism evidence="1">
    <name type="scientific">Saccharomyces paradoxus</name>
    <name type="common">Yeast</name>
    <name type="synonym">Saccharomyces douglasii</name>
    <dbReference type="NCBI Taxonomy" id="27291"/>
    <lineage>
        <taxon>Eukaryota</taxon>
        <taxon>Fungi</taxon>
        <taxon>Dikarya</taxon>
        <taxon>Ascomycota</taxon>
        <taxon>Saccharomycotina</taxon>
        <taxon>Saccharomycetes</taxon>
        <taxon>Saccharomycetales</taxon>
        <taxon>Saccharomycetaceae</taxon>
        <taxon>Saccharomyces</taxon>
    </lineage>
</organism>
<name>A0A8B8UYZ2_SACPA</name>
<protein>
    <submittedName>
        <fullName evidence="1">Dethiobiotin synthase</fullName>
    </submittedName>
</protein>
<dbReference type="GeneID" id="54633400"/>
<reference evidence="1" key="2">
    <citation type="submission" date="2020-01" db="EMBL/GenBank/DDBJ databases">
        <title>Population-level Yeast Reference Genomes.</title>
        <authorList>
            <person name="Yue J.-X."/>
        </authorList>
    </citation>
    <scope>NUCLEOTIDE SEQUENCE</scope>
    <source>
        <strain evidence="1">CBS432</strain>
    </source>
</reference>
<dbReference type="PANTHER" id="PTHR43210">
    <property type="entry name" value="DETHIOBIOTIN SYNTHETASE"/>
    <property type="match status" value="1"/>
</dbReference>
<dbReference type="CDD" id="cd03109">
    <property type="entry name" value="DTBS"/>
    <property type="match status" value="1"/>
</dbReference>
<dbReference type="GO" id="GO:0005524">
    <property type="term" value="F:ATP binding"/>
    <property type="evidence" value="ECO:0007669"/>
    <property type="project" value="InterPro"/>
</dbReference>
<dbReference type="GO" id="GO:0009102">
    <property type="term" value="P:biotin biosynthetic process"/>
    <property type="evidence" value="ECO:0007669"/>
    <property type="project" value="UniProtKB-UniPathway"/>
</dbReference>
<dbReference type="InterPro" id="IPR027417">
    <property type="entry name" value="P-loop_NTPase"/>
</dbReference>
<dbReference type="AlphaFoldDB" id="A0A8B8UYZ2"/>
<reference evidence="1" key="1">
    <citation type="journal article" date="2017" name="Nat. Genet.">
        <title>Contrasting evolutionary genome dynamics between domesticated and wild yeasts.</title>
        <authorList>
            <person name="Yue J.X."/>
            <person name="Li J."/>
            <person name="Aigrain L."/>
            <person name="Hallin J."/>
            <person name="Persson K."/>
            <person name="Oliver K."/>
            <person name="Bergstrom A."/>
            <person name="Coupland P."/>
            <person name="Warringer J."/>
            <person name="Lagomarsino M.C."/>
            <person name="Fischer G."/>
            <person name="Durbin R."/>
            <person name="Liti G."/>
        </authorList>
    </citation>
    <scope>NUCLEOTIDE SEQUENCE</scope>
    <source>
        <strain evidence="1">CBS432</strain>
    </source>
</reference>
<evidence type="ECO:0000313" key="1">
    <source>
        <dbReference type="RefSeq" id="XP_033768989.1"/>
    </source>
</evidence>
<dbReference type="GO" id="GO:0004141">
    <property type="term" value="F:dethiobiotin synthase activity"/>
    <property type="evidence" value="ECO:0007669"/>
    <property type="project" value="InterPro"/>
</dbReference>
<dbReference type="HAMAP" id="MF_00336">
    <property type="entry name" value="BioD"/>
    <property type="match status" value="1"/>
</dbReference>
<reference evidence="1" key="4">
    <citation type="submission" date="2025-08" db="UniProtKB">
        <authorList>
            <consortium name="RefSeq"/>
        </authorList>
    </citation>
    <scope>IDENTIFICATION</scope>
    <source>
        <strain evidence="1">CBS432</strain>
    </source>
</reference>
<sequence>MNSKSQQQQPIVFVTGTDTDVGKTFVSALLVHKWKAAYWKPVQTGIESDQGDSETLKNFKVAASTWQPRIFTPTYTLQKPLSPLQAMEYEPNVDIKLLDFVIPEEWSAENPLVVEGAGGVCVPITRKLEITTDLIKHLIETSGRPVYVVVVARSGLGTLNHTLLTWNHLCDNGLRSHLFGVILNGEPNEGNVQALKKFGVNIMAQVAQCTTGHDLDMALHELPSVESLMTQQDNKYVK</sequence>
<dbReference type="InterPro" id="IPR004472">
    <property type="entry name" value="DTB_synth_BioD"/>
</dbReference>
<dbReference type="RefSeq" id="XP_033768989.1">
    <property type="nucleotide sequence ID" value="XM_033913098.1"/>
</dbReference>
<dbReference type="SUPFAM" id="SSF52540">
    <property type="entry name" value="P-loop containing nucleoside triphosphate hydrolases"/>
    <property type="match status" value="1"/>
</dbReference>